<feature type="transmembrane region" description="Helical" evidence="4">
    <location>
        <begin position="318"/>
        <end position="338"/>
    </location>
</feature>
<comment type="similarity">
    <text evidence="1">Belongs to the glycosyltransferase 2 family.</text>
</comment>
<accession>A0A316G1C5</accession>
<keyword evidence="4" id="KW-0812">Transmembrane</keyword>
<name>A0A316G1C5_9GAMM</name>
<protein>
    <submittedName>
        <fullName evidence="6">Cellulose synthase/poly-beta-1,6-N-acetylglucosamine synthase-like glycosyltransferase</fullName>
    </submittedName>
</protein>
<dbReference type="AlphaFoldDB" id="A0A316G1C5"/>
<evidence type="ECO:0000313" key="7">
    <source>
        <dbReference type="Proteomes" id="UP000245790"/>
    </source>
</evidence>
<dbReference type="PANTHER" id="PTHR43630">
    <property type="entry name" value="POLY-BETA-1,6-N-ACETYL-D-GLUCOSAMINE SYNTHASE"/>
    <property type="match status" value="1"/>
</dbReference>
<dbReference type="EMBL" id="QGGU01000002">
    <property type="protein sequence ID" value="PWK53706.1"/>
    <property type="molecule type" value="Genomic_DNA"/>
</dbReference>
<dbReference type="SUPFAM" id="SSF53448">
    <property type="entry name" value="Nucleotide-diphospho-sugar transferases"/>
    <property type="match status" value="1"/>
</dbReference>
<keyword evidence="4" id="KW-1133">Transmembrane helix</keyword>
<feature type="transmembrane region" description="Helical" evidence="4">
    <location>
        <begin position="293"/>
        <end position="312"/>
    </location>
</feature>
<dbReference type="RefSeq" id="WP_245411381.1">
    <property type="nucleotide sequence ID" value="NZ_QGGU01000002.1"/>
</dbReference>
<feature type="transmembrane region" description="Helical" evidence="4">
    <location>
        <begin position="350"/>
        <end position="369"/>
    </location>
</feature>
<keyword evidence="7" id="KW-1185">Reference proteome</keyword>
<evidence type="ECO:0000313" key="6">
    <source>
        <dbReference type="EMBL" id="PWK53706.1"/>
    </source>
</evidence>
<dbReference type="CDD" id="cd06439">
    <property type="entry name" value="CESA_like_1"/>
    <property type="match status" value="1"/>
</dbReference>
<proteinExistence type="inferred from homology"/>
<evidence type="ECO:0000259" key="5">
    <source>
        <dbReference type="Pfam" id="PF00535"/>
    </source>
</evidence>
<dbReference type="Gene3D" id="3.90.550.10">
    <property type="entry name" value="Spore Coat Polysaccharide Biosynthesis Protein SpsA, Chain A"/>
    <property type="match status" value="1"/>
</dbReference>
<dbReference type="Pfam" id="PF00535">
    <property type="entry name" value="Glycos_transf_2"/>
    <property type="match status" value="1"/>
</dbReference>
<reference evidence="6 7" key="1">
    <citation type="submission" date="2018-05" db="EMBL/GenBank/DDBJ databases">
        <title>Genomic Encyclopedia of Type Strains, Phase IV (KMG-IV): sequencing the most valuable type-strain genomes for metagenomic binning, comparative biology and taxonomic classification.</title>
        <authorList>
            <person name="Goeker M."/>
        </authorList>
    </citation>
    <scope>NUCLEOTIDE SEQUENCE [LARGE SCALE GENOMIC DNA]</scope>
    <source>
        <strain evidence="6 7">DSM 25350</strain>
    </source>
</reference>
<evidence type="ECO:0000256" key="3">
    <source>
        <dbReference type="ARBA" id="ARBA00022679"/>
    </source>
</evidence>
<feature type="domain" description="Glycosyltransferase 2-like" evidence="5">
    <location>
        <begin position="50"/>
        <end position="154"/>
    </location>
</feature>
<comment type="caution">
    <text evidence="6">The sequence shown here is derived from an EMBL/GenBank/DDBJ whole genome shotgun (WGS) entry which is preliminary data.</text>
</comment>
<organism evidence="6 7">
    <name type="scientific">Pleionea mediterranea</name>
    <dbReference type="NCBI Taxonomy" id="523701"/>
    <lineage>
        <taxon>Bacteria</taxon>
        <taxon>Pseudomonadati</taxon>
        <taxon>Pseudomonadota</taxon>
        <taxon>Gammaproteobacteria</taxon>
        <taxon>Oceanospirillales</taxon>
        <taxon>Pleioneaceae</taxon>
        <taxon>Pleionea</taxon>
    </lineage>
</organism>
<keyword evidence="4" id="KW-0472">Membrane</keyword>
<keyword evidence="3 6" id="KW-0808">Transferase</keyword>
<evidence type="ECO:0000256" key="4">
    <source>
        <dbReference type="SAM" id="Phobius"/>
    </source>
</evidence>
<dbReference type="Proteomes" id="UP000245790">
    <property type="component" value="Unassembled WGS sequence"/>
</dbReference>
<gene>
    <name evidence="6" type="ORF">C8D97_10294</name>
</gene>
<sequence length="382" mass="42916">MWQEILFWCVMVGVTYSYFLYPLFLKLLPKARRITTVTPASVDSDLPSLSFIITAYNEQTGIADKLENTLLANYPEQQLEIIVASDGSTDNTNSIVEKYSSKGVKLVNVAEQKGKENAQKAAIGSAKGEVIVFSDVSTRIEPTGLLIIASAFQDKSIGALSSEDRFITKHGEVAGEGAYVKYEMWLRKQESQVKSLVGLSGSFFAARKQICNNWDISVPSDFNTALSCVEQGMAAVTVPNLLGFYPNISDESKEYQRKLRTVLRGMAALAVKRQVLNPFRFGVFSFLVISHKLMRWLVPVFLLLLIPLNMALLEQSVIYEIILMGQAVFYFIALTGWLSKSLRQNTVVKIIYFFTQVNLAIFHATIMFVRGKRITRWKPSQR</sequence>
<dbReference type="GO" id="GO:0016757">
    <property type="term" value="F:glycosyltransferase activity"/>
    <property type="evidence" value="ECO:0007669"/>
    <property type="project" value="UniProtKB-KW"/>
</dbReference>
<evidence type="ECO:0000256" key="1">
    <source>
        <dbReference type="ARBA" id="ARBA00006739"/>
    </source>
</evidence>
<dbReference type="PANTHER" id="PTHR43630:SF1">
    <property type="entry name" value="POLY-BETA-1,6-N-ACETYL-D-GLUCOSAMINE SYNTHASE"/>
    <property type="match status" value="1"/>
</dbReference>
<dbReference type="InterPro" id="IPR001173">
    <property type="entry name" value="Glyco_trans_2-like"/>
</dbReference>
<dbReference type="InterPro" id="IPR029044">
    <property type="entry name" value="Nucleotide-diphossugar_trans"/>
</dbReference>
<feature type="transmembrane region" description="Helical" evidence="4">
    <location>
        <begin position="5"/>
        <end position="24"/>
    </location>
</feature>
<keyword evidence="2" id="KW-0328">Glycosyltransferase</keyword>
<evidence type="ECO:0000256" key="2">
    <source>
        <dbReference type="ARBA" id="ARBA00022676"/>
    </source>
</evidence>